<evidence type="ECO:0000313" key="13">
    <source>
        <dbReference type="Proteomes" id="UP000182459"/>
    </source>
</evidence>
<keyword evidence="4 10" id="KW-0812">Transmembrane</keyword>
<evidence type="ECO:0000256" key="10">
    <source>
        <dbReference type="SAM" id="Phobius"/>
    </source>
</evidence>
<evidence type="ECO:0000313" key="12">
    <source>
        <dbReference type="EMBL" id="APD51027.1"/>
    </source>
</evidence>
<protein>
    <recommendedName>
        <fullName evidence="2">undecaprenyl-diphosphate phosphatase</fullName>
        <ecNumber evidence="2">3.6.1.27</ecNumber>
    </recommendedName>
    <alternativeName>
        <fullName evidence="8">Undecaprenyl pyrophosphate phosphatase</fullName>
    </alternativeName>
</protein>
<comment type="subcellular location">
    <subcellularLocation>
        <location evidence="1">Cell membrane</location>
        <topology evidence="1">Multi-pass membrane protein</topology>
    </subcellularLocation>
</comment>
<dbReference type="PANTHER" id="PTHR14969">
    <property type="entry name" value="SPHINGOSINE-1-PHOSPHATE PHOSPHOHYDROLASE"/>
    <property type="match status" value="1"/>
</dbReference>
<proteinExistence type="predicted"/>
<evidence type="ECO:0000256" key="9">
    <source>
        <dbReference type="ARBA" id="ARBA00047594"/>
    </source>
</evidence>
<feature type="transmembrane region" description="Helical" evidence="10">
    <location>
        <begin position="63"/>
        <end position="81"/>
    </location>
</feature>
<feature type="domain" description="Phosphatidic acid phosphatase type 2/haloperoxidase" evidence="11">
    <location>
        <begin position="87"/>
        <end position="202"/>
    </location>
</feature>
<sequence length="211" mass="23791">MNCFDHKLAKTTAIYGFLTLIIAILSYNFLDIKFATLVHTSELFGTGISTVAALTSKIFSPKVWTVITAIVTVICIYKHLVKKPSQKLYIMSLSLIMTIIITTILKVLLARYRPEMLLFDNHYGFHFFSFKKAYNSMPSGHTALTFAGLLAIANFFEKKYITLIAIIISCLVAVSRIIILDHFISDVIIAAYIGIFTYLWCKAFVESKSAY</sequence>
<organism evidence="12 13">
    <name type="scientific">Francisella hispaniensis FSC454</name>
    <dbReference type="NCBI Taxonomy" id="1088883"/>
    <lineage>
        <taxon>Bacteria</taxon>
        <taxon>Pseudomonadati</taxon>
        <taxon>Pseudomonadota</taxon>
        <taxon>Gammaproteobacteria</taxon>
        <taxon>Thiotrichales</taxon>
        <taxon>Francisellaceae</taxon>
        <taxon>Francisella</taxon>
    </lineage>
</organism>
<keyword evidence="5" id="KW-0378">Hydrolase</keyword>
<dbReference type="SMART" id="SM00014">
    <property type="entry name" value="acidPPc"/>
    <property type="match status" value="1"/>
</dbReference>
<dbReference type="PANTHER" id="PTHR14969:SF62">
    <property type="entry name" value="DECAPRENYLPHOSPHORYL-5-PHOSPHORIBOSE PHOSPHATASE RV3807C-RELATED"/>
    <property type="match status" value="1"/>
</dbReference>
<evidence type="ECO:0000256" key="3">
    <source>
        <dbReference type="ARBA" id="ARBA00022475"/>
    </source>
</evidence>
<dbReference type="Proteomes" id="UP000182459">
    <property type="component" value="Chromosome"/>
</dbReference>
<keyword evidence="7 10" id="KW-0472">Membrane</keyword>
<feature type="transmembrane region" description="Helical" evidence="10">
    <location>
        <begin position="133"/>
        <end position="153"/>
    </location>
</feature>
<feature type="transmembrane region" description="Helical" evidence="10">
    <location>
        <begin position="88"/>
        <end position="113"/>
    </location>
</feature>
<dbReference type="Gene3D" id="1.20.144.10">
    <property type="entry name" value="Phosphatidic acid phosphatase type 2/haloperoxidase"/>
    <property type="match status" value="2"/>
</dbReference>
<dbReference type="EC" id="3.6.1.27" evidence="2"/>
<evidence type="ECO:0000256" key="2">
    <source>
        <dbReference type="ARBA" id="ARBA00012374"/>
    </source>
</evidence>
<dbReference type="GO" id="GO:0050380">
    <property type="term" value="F:undecaprenyl-diphosphatase activity"/>
    <property type="evidence" value="ECO:0007669"/>
    <property type="project" value="UniProtKB-EC"/>
</dbReference>
<keyword evidence="13" id="KW-1185">Reference proteome</keyword>
<feature type="transmembrane region" description="Helical" evidence="10">
    <location>
        <begin position="184"/>
        <end position="205"/>
    </location>
</feature>
<evidence type="ECO:0000256" key="8">
    <source>
        <dbReference type="ARBA" id="ARBA00032707"/>
    </source>
</evidence>
<evidence type="ECO:0000256" key="4">
    <source>
        <dbReference type="ARBA" id="ARBA00022692"/>
    </source>
</evidence>
<dbReference type="Pfam" id="PF01569">
    <property type="entry name" value="PAP2"/>
    <property type="match status" value="1"/>
</dbReference>
<name>A0AAC9NQC7_9GAMM</name>
<evidence type="ECO:0000256" key="5">
    <source>
        <dbReference type="ARBA" id="ARBA00022801"/>
    </source>
</evidence>
<dbReference type="InterPro" id="IPR000326">
    <property type="entry name" value="PAP2/HPO"/>
</dbReference>
<keyword evidence="3" id="KW-1003">Cell membrane</keyword>
<evidence type="ECO:0000256" key="6">
    <source>
        <dbReference type="ARBA" id="ARBA00022989"/>
    </source>
</evidence>
<keyword evidence="6 10" id="KW-1133">Transmembrane helix</keyword>
<evidence type="ECO:0000256" key="1">
    <source>
        <dbReference type="ARBA" id="ARBA00004651"/>
    </source>
</evidence>
<evidence type="ECO:0000256" key="7">
    <source>
        <dbReference type="ARBA" id="ARBA00023136"/>
    </source>
</evidence>
<dbReference type="AlphaFoldDB" id="A0AAC9NQC7"/>
<evidence type="ECO:0000259" key="11">
    <source>
        <dbReference type="SMART" id="SM00014"/>
    </source>
</evidence>
<dbReference type="KEGG" id="fhi:FSC454_08010"/>
<feature type="transmembrane region" description="Helical" evidence="10">
    <location>
        <begin position="12"/>
        <end position="30"/>
    </location>
</feature>
<accession>A0AAC9NQC7</accession>
<feature type="transmembrane region" description="Helical" evidence="10">
    <location>
        <begin position="160"/>
        <end position="178"/>
    </location>
</feature>
<comment type="catalytic activity">
    <reaction evidence="9">
        <text>di-trans,octa-cis-undecaprenyl diphosphate + H2O = di-trans,octa-cis-undecaprenyl phosphate + phosphate + H(+)</text>
        <dbReference type="Rhea" id="RHEA:28094"/>
        <dbReference type="ChEBI" id="CHEBI:15377"/>
        <dbReference type="ChEBI" id="CHEBI:15378"/>
        <dbReference type="ChEBI" id="CHEBI:43474"/>
        <dbReference type="ChEBI" id="CHEBI:58405"/>
        <dbReference type="ChEBI" id="CHEBI:60392"/>
        <dbReference type="EC" id="3.6.1.27"/>
    </reaction>
</comment>
<reference evidence="12 13" key="1">
    <citation type="submission" date="2016-11" db="EMBL/GenBank/DDBJ databases">
        <authorList>
            <person name="Hagglund E."/>
            <person name="Bystrom M."/>
            <person name="Naslund J."/>
            <person name="Stenberg P."/>
            <person name="Sjodin A."/>
        </authorList>
    </citation>
    <scope>NUCLEOTIDE SEQUENCE [LARGE SCALE GENOMIC DNA]</scope>
    <source>
        <strain evidence="12 13">CCUG 58020</strain>
    </source>
</reference>
<gene>
    <name evidence="12" type="ORF">FSC454_08010</name>
</gene>
<dbReference type="InterPro" id="IPR036938">
    <property type="entry name" value="PAP2/HPO_sf"/>
</dbReference>
<dbReference type="EMBL" id="CP018093">
    <property type="protein sequence ID" value="APD51027.1"/>
    <property type="molecule type" value="Genomic_DNA"/>
</dbReference>
<dbReference type="RefSeq" id="WP_014548898.1">
    <property type="nucleotide sequence ID" value="NZ_CP018093.1"/>
</dbReference>
<dbReference type="GO" id="GO:0005886">
    <property type="term" value="C:plasma membrane"/>
    <property type="evidence" value="ECO:0007669"/>
    <property type="project" value="UniProtKB-SubCell"/>
</dbReference>
<dbReference type="SUPFAM" id="SSF48317">
    <property type="entry name" value="Acid phosphatase/Vanadium-dependent haloperoxidase"/>
    <property type="match status" value="1"/>
</dbReference>